<protein>
    <submittedName>
        <fullName evidence="1">Uncharacterized protein</fullName>
    </submittedName>
</protein>
<organism evidence="1">
    <name type="scientific">Arundo donax</name>
    <name type="common">Giant reed</name>
    <name type="synonym">Donax arundinaceus</name>
    <dbReference type="NCBI Taxonomy" id="35708"/>
    <lineage>
        <taxon>Eukaryota</taxon>
        <taxon>Viridiplantae</taxon>
        <taxon>Streptophyta</taxon>
        <taxon>Embryophyta</taxon>
        <taxon>Tracheophyta</taxon>
        <taxon>Spermatophyta</taxon>
        <taxon>Magnoliopsida</taxon>
        <taxon>Liliopsida</taxon>
        <taxon>Poales</taxon>
        <taxon>Poaceae</taxon>
        <taxon>PACMAD clade</taxon>
        <taxon>Arundinoideae</taxon>
        <taxon>Arundineae</taxon>
        <taxon>Arundo</taxon>
    </lineage>
</organism>
<reference evidence="1" key="1">
    <citation type="submission" date="2014-09" db="EMBL/GenBank/DDBJ databases">
        <authorList>
            <person name="Magalhaes I.L.F."/>
            <person name="Oliveira U."/>
            <person name="Santos F.R."/>
            <person name="Vidigal T.H.D.A."/>
            <person name="Brescovit A.D."/>
            <person name="Santos A.J."/>
        </authorList>
    </citation>
    <scope>NUCLEOTIDE SEQUENCE</scope>
    <source>
        <tissue evidence="1">Shoot tissue taken approximately 20 cm above the soil surface</tissue>
    </source>
</reference>
<evidence type="ECO:0000313" key="1">
    <source>
        <dbReference type="EMBL" id="JAD62574.1"/>
    </source>
</evidence>
<accession>A0A0A9BF54</accession>
<name>A0A0A9BF54_ARUDO</name>
<dbReference type="EMBL" id="GBRH01235321">
    <property type="protein sequence ID" value="JAD62574.1"/>
    <property type="molecule type" value="Transcribed_RNA"/>
</dbReference>
<dbReference type="AlphaFoldDB" id="A0A0A9BF54"/>
<reference evidence="1" key="2">
    <citation type="journal article" date="2015" name="Data Brief">
        <title>Shoot transcriptome of the giant reed, Arundo donax.</title>
        <authorList>
            <person name="Barrero R.A."/>
            <person name="Guerrero F.D."/>
            <person name="Moolhuijzen P."/>
            <person name="Goolsby J.A."/>
            <person name="Tidwell J."/>
            <person name="Bellgard S.E."/>
            <person name="Bellgard M.I."/>
        </authorList>
    </citation>
    <scope>NUCLEOTIDE SEQUENCE</scope>
    <source>
        <tissue evidence="1">Shoot tissue taken approximately 20 cm above the soil surface</tissue>
    </source>
</reference>
<sequence>MYVLSSSAGTPQGLLEENAQARMKDRSSIFV</sequence>
<proteinExistence type="predicted"/>